<accession>A0A9N9CS44</accession>
<gene>
    <name evidence="1" type="ORF">DEBURN_LOCUS9937</name>
</gene>
<dbReference type="AlphaFoldDB" id="A0A9N9CS44"/>
<dbReference type="EMBL" id="CAJVPK010002294">
    <property type="protein sequence ID" value="CAG8610121.1"/>
    <property type="molecule type" value="Genomic_DNA"/>
</dbReference>
<keyword evidence="2" id="KW-1185">Reference proteome</keyword>
<proteinExistence type="predicted"/>
<comment type="caution">
    <text evidence="1">The sequence shown here is derived from an EMBL/GenBank/DDBJ whole genome shotgun (WGS) entry which is preliminary data.</text>
</comment>
<organism evidence="1 2">
    <name type="scientific">Diversispora eburnea</name>
    <dbReference type="NCBI Taxonomy" id="1213867"/>
    <lineage>
        <taxon>Eukaryota</taxon>
        <taxon>Fungi</taxon>
        <taxon>Fungi incertae sedis</taxon>
        <taxon>Mucoromycota</taxon>
        <taxon>Glomeromycotina</taxon>
        <taxon>Glomeromycetes</taxon>
        <taxon>Diversisporales</taxon>
        <taxon>Diversisporaceae</taxon>
        <taxon>Diversispora</taxon>
    </lineage>
</organism>
<evidence type="ECO:0000313" key="1">
    <source>
        <dbReference type="EMBL" id="CAG8610121.1"/>
    </source>
</evidence>
<name>A0A9N9CS44_9GLOM</name>
<sequence>IKFEVSESLQIDNADNYLSRDCIIKISKSPEDKNAILEVVQK</sequence>
<protein>
    <submittedName>
        <fullName evidence="1">1536_t:CDS:1</fullName>
    </submittedName>
</protein>
<feature type="non-terminal residue" evidence="1">
    <location>
        <position position="1"/>
    </location>
</feature>
<reference evidence="1" key="1">
    <citation type="submission" date="2021-06" db="EMBL/GenBank/DDBJ databases">
        <authorList>
            <person name="Kallberg Y."/>
            <person name="Tangrot J."/>
            <person name="Rosling A."/>
        </authorList>
    </citation>
    <scope>NUCLEOTIDE SEQUENCE</scope>
    <source>
        <strain evidence="1">AZ414A</strain>
    </source>
</reference>
<evidence type="ECO:0000313" key="2">
    <source>
        <dbReference type="Proteomes" id="UP000789706"/>
    </source>
</evidence>
<dbReference type="Proteomes" id="UP000789706">
    <property type="component" value="Unassembled WGS sequence"/>
</dbReference>